<evidence type="ECO:0000313" key="3">
    <source>
        <dbReference type="Proteomes" id="UP000076858"/>
    </source>
</evidence>
<gene>
    <name evidence="2" type="ORF">APZ42_028850</name>
</gene>
<protein>
    <submittedName>
        <fullName evidence="2">Uncharacterized protein</fullName>
    </submittedName>
</protein>
<keyword evidence="1" id="KW-0732">Signal</keyword>
<accession>A0A164Q4N0</accession>
<evidence type="ECO:0000256" key="1">
    <source>
        <dbReference type="SAM" id="SignalP"/>
    </source>
</evidence>
<comment type="caution">
    <text evidence="2">The sequence shown here is derived from an EMBL/GenBank/DDBJ whole genome shotgun (WGS) entry which is preliminary data.</text>
</comment>
<dbReference type="EMBL" id="LRGB01002473">
    <property type="protein sequence ID" value="KZS07427.1"/>
    <property type="molecule type" value="Genomic_DNA"/>
</dbReference>
<proteinExistence type="predicted"/>
<feature type="chain" id="PRO_5007852491" evidence="1">
    <location>
        <begin position="23"/>
        <end position="36"/>
    </location>
</feature>
<dbReference type="Proteomes" id="UP000076858">
    <property type="component" value="Unassembled WGS sequence"/>
</dbReference>
<evidence type="ECO:0000313" key="2">
    <source>
        <dbReference type="EMBL" id="KZS07427.1"/>
    </source>
</evidence>
<dbReference type="AlphaFoldDB" id="A0A164Q4N0"/>
<reference evidence="2 3" key="1">
    <citation type="submission" date="2016-03" db="EMBL/GenBank/DDBJ databases">
        <title>EvidentialGene: Evidence-directed Construction of Genes on Genomes.</title>
        <authorList>
            <person name="Gilbert D.G."/>
            <person name="Choi J.-H."/>
            <person name="Mockaitis K."/>
            <person name="Colbourne J."/>
            <person name="Pfrender M."/>
        </authorList>
    </citation>
    <scope>NUCLEOTIDE SEQUENCE [LARGE SCALE GENOMIC DNA]</scope>
    <source>
        <strain evidence="2 3">Xinb3</strain>
        <tissue evidence="2">Complete organism</tissue>
    </source>
</reference>
<feature type="signal peptide" evidence="1">
    <location>
        <begin position="1"/>
        <end position="22"/>
    </location>
</feature>
<sequence length="36" mass="4167">MFFCSSLHLFLFLFTSKNIGRGRILSMGRNEAFHST</sequence>
<name>A0A164Q4N0_9CRUS</name>
<keyword evidence="3" id="KW-1185">Reference proteome</keyword>
<organism evidence="2 3">
    <name type="scientific">Daphnia magna</name>
    <dbReference type="NCBI Taxonomy" id="35525"/>
    <lineage>
        <taxon>Eukaryota</taxon>
        <taxon>Metazoa</taxon>
        <taxon>Ecdysozoa</taxon>
        <taxon>Arthropoda</taxon>
        <taxon>Crustacea</taxon>
        <taxon>Branchiopoda</taxon>
        <taxon>Diplostraca</taxon>
        <taxon>Cladocera</taxon>
        <taxon>Anomopoda</taxon>
        <taxon>Daphniidae</taxon>
        <taxon>Daphnia</taxon>
    </lineage>
</organism>